<feature type="transmembrane region" description="Helical" evidence="1">
    <location>
        <begin position="58"/>
        <end position="82"/>
    </location>
</feature>
<keyword evidence="1" id="KW-1133">Transmembrane helix</keyword>
<organism evidence="2 3">
    <name type="scientific">Pseudonocardia sediminis</name>
    <dbReference type="NCBI Taxonomy" id="1397368"/>
    <lineage>
        <taxon>Bacteria</taxon>
        <taxon>Bacillati</taxon>
        <taxon>Actinomycetota</taxon>
        <taxon>Actinomycetes</taxon>
        <taxon>Pseudonocardiales</taxon>
        <taxon>Pseudonocardiaceae</taxon>
        <taxon>Pseudonocardia</taxon>
    </lineage>
</organism>
<proteinExistence type="predicted"/>
<comment type="caution">
    <text evidence="2">The sequence shown here is derived from an EMBL/GenBank/DDBJ whole genome shotgun (WGS) entry which is preliminary data.</text>
</comment>
<feature type="transmembrane region" description="Helical" evidence="1">
    <location>
        <begin position="89"/>
        <end position="108"/>
    </location>
</feature>
<keyword evidence="1" id="KW-0472">Membrane</keyword>
<evidence type="ECO:0000313" key="3">
    <source>
        <dbReference type="Proteomes" id="UP000291591"/>
    </source>
</evidence>
<evidence type="ECO:0008006" key="4">
    <source>
        <dbReference type="Google" id="ProtNLM"/>
    </source>
</evidence>
<name>A0A4Q7UP28_PSEST</name>
<feature type="transmembrane region" description="Helical" evidence="1">
    <location>
        <begin position="7"/>
        <end position="28"/>
    </location>
</feature>
<dbReference type="AlphaFoldDB" id="A0A4Q7UP28"/>
<protein>
    <recommendedName>
        <fullName evidence="4">Cytochrome c oxidase assembly protein subunit 15</fullName>
    </recommendedName>
</protein>
<sequence>MRTAYRVLAYLLAIEVVIQAAAVAYAFFGEAAWIEGGGVLDKAVMESDVIPFPEVAGFIIHGINGQLVVPLLALLLLVVSFFAKIPGGVRWAAIVLLVVVVQVLLGMFGRGLPALGMLHGVNALILFTTAVVAARLASGTRSEGRVRVSERADLG</sequence>
<feature type="transmembrane region" description="Helical" evidence="1">
    <location>
        <begin position="114"/>
        <end position="137"/>
    </location>
</feature>
<dbReference type="OrthoDB" id="4843372at2"/>
<reference evidence="2 3" key="1">
    <citation type="submission" date="2019-02" db="EMBL/GenBank/DDBJ databases">
        <title>Sequencing the genomes of 1000 actinobacteria strains.</title>
        <authorList>
            <person name="Klenk H.-P."/>
        </authorList>
    </citation>
    <scope>NUCLEOTIDE SEQUENCE [LARGE SCALE GENOMIC DNA]</scope>
    <source>
        <strain evidence="2 3">DSM 45779</strain>
    </source>
</reference>
<evidence type="ECO:0000313" key="2">
    <source>
        <dbReference type="EMBL" id="RZT83477.1"/>
    </source>
</evidence>
<gene>
    <name evidence="2" type="ORF">EV383_0282</name>
</gene>
<dbReference type="EMBL" id="SHKL01000001">
    <property type="protein sequence ID" value="RZT83477.1"/>
    <property type="molecule type" value="Genomic_DNA"/>
</dbReference>
<keyword evidence="1" id="KW-0812">Transmembrane</keyword>
<dbReference type="Proteomes" id="UP000291591">
    <property type="component" value="Unassembled WGS sequence"/>
</dbReference>
<accession>A0A4Q7UP28</accession>
<evidence type="ECO:0000256" key="1">
    <source>
        <dbReference type="SAM" id="Phobius"/>
    </source>
</evidence>
<dbReference type="RefSeq" id="WP_130288226.1">
    <property type="nucleotide sequence ID" value="NZ_SHKL01000001.1"/>
</dbReference>
<keyword evidence="3" id="KW-1185">Reference proteome</keyword>